<dbReference type="Pfam" id="PF04657">
    <property type="entry name" value="DMT_YdcZ"/>
    <property type="match status" value="1"/>
</dbReference>
<dbReference type="PANTHER" id="PTHR34821">
    <property type="entry name" value="INNER MEMBRANE PROTEIN YDCZ"/>
    <property type="match status" value="1"/>
</dbReference>
<feature type="transmembrane region" description="Helical" evidence="1">
    <location>
        <begin position="124"/>
        <end position="141"/>
    </location>
</feature>
<gene>
    <name evidence="2" type="ORF">SAMN02745941_03229</name>
</gene>
<dbReference type="GO" id="GO:0005886">
    <property type="term" value="C:plasma membrane"/>
    <property type="evidence" value="ECO:0007669"/>
    <property type="project" value="TreeGrafter"/>
</dbReference>
<sequence length="151" mass="16277">MILIIILSILAGASTVIARNINSSLAEKIGLVQGTFYNYVTGLAGGILVFLISREFMNFSTDTLKSVPFWAYLGGLVGVLVVSSSNIVTPKVPAFYLTLLMFIGQLFSGMVVDYFKDGVLSKGKLIGGILILIGLTYNLFVDKKASEEELV</sequence>
<feature type="transmembrane region" description="Helical" evidence="1">
    <location>
        <begin position="36"/>
        <end position="57"/>
    </location>
</feature>
<dbReference type="EMBL" id="FQXU01000010">
    <property type="protein sequence ID" value="SHI26308.1"/>
    <property type="molecule type" value="Genomic_DNA"/>
</dbReference>
<dbReference type="PANTHER" id="PTHR34821:SF2">
    <property type="entry name" value="INNER MEMBRANE PROTEIN YDCZ"/>
    <property type="match status" value="1"/>
</dbReference>
<name>A0A1M5ZQ73_9CLOT</name>
<protein>
    <submittedName>
        <fullName evidence="2">Transporter family-2 protein</fullName>
    </submittedName>
</protein>
<organism evidence="2 3">
    <name type="scientific">Clostridium intestinale DSM 6191</name>
    <dbReference type="NCBI Taxonomy" id="1121320"/>
    <lineage>
        <taxon>Bacteria</taxon>
        <taxon>Bacillati</taxon>
        <taxon>Bacillota</taxon>
        <taxon>Clostridia</taxon>
        <taxon>Eubacteriales</taxon>
        <taxon>Clostridiaceae</taxon>
        <taxon>Clostridium</taxon>
    </lineage>
</organism>
<keyword evidence="1" id="KW-0812">Transmembrane</keyword>
<keyword evidence="1" id="KW-0472">Membrane</keyword>
<dbReference type="RefSeq" id="WP_423236813.1">
    <property type="nucleotide sequence ID" value="NZ_FQXU01000010.1"/>
</dbReference>
<proteinExistence type="predicted"/>
<reference evidence="2 3" key="1">
    <citation type="submission" date="2016-11" db="EMBL/GenBank/DDBJ databases">
        <authorList>
            <person name="Jaros S."/>
            <person name="Januszkiewicz K."/>
            <person name="Wedrychowicz H."/>
        </authorList>
    </citation>
    <scope>NUCLEOTIDE SEQUENCE [LARGE SCALE GENOMIC DNA]</scope>
    <source>
        <strain evidence="2 3">DSM 6191</strain>
    </source>
</reference>
<accession>A0A1M5ZQ73</accession>
<evidence type="ECO:0000313" key="3">
    <source>
        <dbReference type="Proteomes" id="UP000184241"/>
    </source>
</evidence>
<dbReference type="InterPro" id="IPR006750">
    <property type="entry name" value="YdcZ"/>
</dbReference>
<dbReference type="AlphaFoldDB" id="A0A1M5ZQ73"/>
<feature type="transmembrane region" description="Helical" evidence="1">
    <location>
        <begin position="69"/>
        <end position="88"/>
    </location>
</feature>
<evidence type="ECO:0000313" key="2">
    <source>
        <dbReference type="EMBL" id="SHI26308.1"/>
    </source>
</evidence>
<feature type="transmembrane region" description="Helical" evidence="1">
    <location>
        <begin position="94"/>
        <end position="112"/>
    </location>
</feature>
<evidence type="ECO:0000256" key="1">
    <source>
        <dbReference type="SAM" id="Phobius"/>
    </source>
</evidence>
<dbReference type="Proteomes" id="UP000184241">
    <property type="component" value="Unassembled WGS sequence"/>
</dbReference>
<keyword evidence="1" id="KW-1133">Transmembrane helix</keyword>